<dbReference type="RefSeq" id="WP_090250459.1">
    <property type="nucleotide sequence ID" value="NZ_FPAS01000004.1"/>
</dbReference>
<sequence>MITHLNGKLVEKNPTNLVIECGGIGYEVKISLNTFSAIKSEEAIKIFTQFVVREDAQILYGFATTDEREMFNHLISVSGIGPNTAMIMLSSLLPSDIAQAIVSEDVNTIKSVKGIGAKTAQRVIVDLKDKMAKFEFSSDNIFVENNTKRFEALTALVSLGFDKKAAEKALDKISTGEESVEELIKLSLKIL</sequence>
<evidence type="ECO:0000256" key="5">
    <source>
        <dbReference type="ARBA" id="ARBA00023204"/>
    </source>
</evidence>
<evidence type="ECO:0000256" key="6">
    <source>
        <dbReference type="HAMAP-Rule" id="MF_00031"/>
    </source>
</evidence>
<comment type="similarity">
    <text evidence="6">Belongs to the RuvA family.</text>
</comment>
<dbReference type="InterPro" id="IPR010994">
    <property type="entry name" value="RuvA_2-like"/>
</dbReference>
<dbReference type="Proteomes" id="UP000236454">
    <property type="component" value="Unassembled WGS sequence"/>
</dbReference>
<keyword evidence="9" id="KW-0378">Hydrolase</keyword>
<comment type="domain">
    <text evidence="6">Has three domains with a flexible linker between the domains II and III and assumes an 'L' shape. Domain III is highly mobile and contacts RuvB.</text>
</comment>
<keyword evidence="5 6" id="KW-0234">DNA repair</keyword>
<proteinExistence type="inferred from homology"/>
<keyword evidence="2 6" id="KW-0227">DNA damage</keyword>
<dbReference type="GO" id="GO:0009378">
    <property type="term" value="F:four-way junction helicase activity"/>
    <property type="evidence" value="ECO:0007669"/>
    <property type="project" value="InterPro"/>
</dbReference>
<dbReference type="InterPro" id="IPR000085">
    <property type="entry name" value="RuvA"/>
</dbReference>
<evidence type="ECO:0000313" key="10">
    <source>
        <dbReference type="Proteomes" id="UP000236454"/>
    </source>
</evidence>
<dbReference type="GO" id="GO:0006310">
    <property type="term" value="P:DNA recombination"/>
    <property type="evidence" value="ECO:0007669"/>
    <property type="project" value="UniProtKB-UniRule"/>
</dbReference>
<keyword evidence="9" id="KW-0547">Nucleotide-binding</keyword>
<evidence type="ECO:0000256" key="4">
    <source>
        <dbReference type="ARBA" id="ARBA00023172"/>
    </source>
</evidence>
<comment type="caution">
    <text evidence="6">Lacks conserved residue(s) required for the propagation of feature annotation.</text>
</comment>
<keyword evidence="9" id="KW-0347">Helicase</keyword>
<dbReference type="InterPro" id="IPR036267">
    <property type="entry name" value="RuvA_C_sf"/>
</dbReference>
<dbReference type="NCBIfam" id="TIGR00084">
    <property type="entry name" value="ruvA"/>
    <property type="match status" value="1"/>
</dbReference>
<dbReference type="GO" id="GO:0005737">
    <property type="term" value="C:cytoplasm"/>
    <property type="evidence" value="ECO:0007669"/>
    <property type="project" value="UniProtKB-SubCell"/>
</dbReference>
<dbReference type="Gene3D" id="1.10.8.10">
    <property type="entry name" value="DNA helicase RuvA subunit, C-terminal domain"/>
    <property type="match status" value="1"/>
</dbReference>
<dbReference type="Gene3D" id="2.40.50.140">
    <property type="entry name" value="Nucleic acid-binding proteins"/>
    <property type="match status" value="1"/>
</dbReference>
<dbReference type="GO" id="GO:0000400">
    <property type="term" value="F:four-way junction DNA binding"/>
    <property type="evidence" value="ECO:0007669"/>
    <property type="project" value="UniProtKB-UniRule"/>
</dbReference>
<evidence type="ECO:0000256" key="2">
    <source>
        <dbReference type="ARBA" id="ARBA00022763"/>
    </source>
</evidence>
<keyword evidence="3 6" id="KW-0238">DNA-binding</keyword>
<dbReference type="SUPFAM" id="SSF46929">
    <property type="entry name" value="DNA helicase RuvA subunit, C-terminal domain"/>
    <property type="match status" value="1"/>
</dbReference>
<dbReference type="Pfam" id="PF14520">
    <property type="entry name" value="HHH_5"/>
    <property type="match status" value="1"/>
</dbReference>
<comment type="subunit">
    <text evidence="6">Homotetramer. Forms an RuvA(8)-RuvB(12)-Holliday junction (HJ) complex. HJ DNA is sandwiched between 2 RuvA tetramers; dsDNA enters through RuvA and exits via RuvB. An RuvB hexamer assembles on each DNA strand where it exits the tetramer. Each RuvB hexamer is contacted by two RuvA subunits (via domain III) on 2 adjacent RuvB subunits; this complex drives branch migration. In the full resolvosome a probable DNA-RuvA(4)-RuvB(12)-RuvC(2) complex forms which resolves the HJ.</text>
</comment>
<dbReference type="CDD" id="cd14332">
    <property type="entry name" value="UBA_RuvA_C"/>
    <property type="match status" value="1"/>
</dbReference>
<dbReference type="GO" id="GO:0048476">
    <property type="term" value="C:Holliday junction resolvase complex"/>
    <property type="evidence" value="ECO:0007669"/>
    <property type="project" value="UniProtKB-UniRule"/>
</dbReference>
<keyword evidence="10" id="KW-1185">Reference proteome</keyword>
<keyword evidence="4 6" id="KW-0233">DNA recombination</keyword>
<evidence type="ECO:0000256" key="3">
    <source>
        <dbReference type="ARBA" id="ARBA00023125"/>
    </source>
</evidence>
<feature type="region of interest" description="Domain III" evidence="6">
    <location>
        <begin position="146"/>
        <end position="191"/>
    </location>
</feature>
<dbReference type="GO" id="GO:0005524">
    <property type="term" value="F:ATP binding"/>
    <property type="evidence" value="ECO:0007669"/>
    <property type="project" value="InterPro"/>
</dbReference>
<dbReference type="AlphaFoldDB" id="A0A1I7B0Z8"/>
<dbReference type="GO" id="GO:0006281">
    <property type="term" value="P:DNA repair"/>
    <property type="evidence" value="ECO:0007669"/>
    <property type="project" value="UniProtKB-UniRule"/>
</dbReference>
<dbReference type="Gene3D" id="1.10.150.20">
    <property type="entry name" value="5' to 3' exonuclease, C-terminal subdomain"/>
    <property type="match status" value="1"/>
</dbReference>
<dbReference type="Pfam" id="PF07499">
    <property type="entry name" value="RuvA_C"/>
    <property type="match status" value="1"/>
</dbReference>
<evidence type="ECO:0000313" key="9">
    <source>
        <dbReference type="EMBL" id="SFT80857.1"/>
    </source>
</evidence>
<dbReference type="InterPro" id="IPR012340">
    <property type="entry name" value="NA-bd_OB-fold"/>
</dbReference>
<dbReference type="InterPro" id="IPR013849">
    <property type="entry name" value="DNA_helicase_Holl-junc_RuvA_I"/>
</dbReference>
<keyword evidence="9" id="KW-0067">ATP-binding</keyword>
<protein>
    <recommendedName>
        <fullName evidence="6">Holliday junction branch migration complex subunit RuvA</fullName>
    </recommendedName>
</protein>
<dbReference type="GO" id="GO:0009379">
    <property type="term" value="C:Holliday junction helicase complex"/>
    <property type="evidence" value="ECO:0007669"/>
    <property type="project" value="InterPro"/>
</dbReference>
<feature type="domain" description="DNA helicase Holliday junction RuvA type" evidence="7">
    <location>
        <begin position="1"/>
        <end position="61"/>
    </location>
</feature>
<keyword evidence="1 6" id="KW-0963">Cytoplasm</keyword>
<gene>
    <name evidence="6" type="primary">ruvA</name>
    <name evidence="9" type="ORF">SAMN05216474_2450</name>
</gene>
<evidence type="ECO:0000259" key="8">
    <source>
        <dbReference type="Pfam" id="PF07499"/>
    </source>
</evidence>
<name>A0A1I7B0Z8_9FLAO</name>
<dbReference type="OrthoDB" id="5293449at2"/>
<comment type="subcellular location">
    <subcellularLocation>
        <location evidence="6">Cytoplasm</location>
    </subcellularLocation>
</comment>
<evidence type="ECO:0000256" key="1">
    <source>
        <dbReference type="ARBA" id="ARBA00022490"/>
    </source>
</evidence>
<evidence type="ECO:0000259" key="7">
    <source>
        <dbReference type="Pfam" id="PF01330"/>
    </source>
</evidence>
<dbReference type="EMBL" id="FPAS01000004">
    <property type="protein sequence ID" value="SFT80857.1"/>
    <property type="molecule type" value="Genomic_DNA"/>
</dbReference>
<organism evidence="9 10">
    <name type="scientific">Lishizhenia tianjinensis</name>
    <dbReference type="NCBI Taxonomy" id="477690"/>
    <lineage>
        <taxon>Bacteria</taxon>
        <taxon>Pseudomonadati</taxon>
        <taxon>Bacteroidota</taxon>
        <taxon>Flavobacteriia</taxon>
        <taxon>Flavobacteriales</taxon>
        <taxon>Crocinitomicaceae</taxon>
        <taxon>Lishizhenia</taxon>
    </lineage>
</organism>
<dbReference type="STRING" id="477690.SAMN05216474_2450"/>
<dbReference type="Pfam" id="PF01330">
    <property type="entry name" value="RuvA_N"/>
    <property type="match status" value="1"/>
</dbReference>
<reference evidence="9 10" key="1">
    <citation type="submission" date="2016-10" db="EMBL/GenBank/DDBJ databases">
        <authorList>
            <person name="de Groot N.N."/>
        </authorList>
    </citation>
    <scope>NUCLEOTIDE SEQUENCE [LARGE SCALE GENOMIC DNA]</scope>
    <source>
        <strain evidence="9 10">CGMCC 1.7005</strain>
    </source>
</reference>
<comment type="function">
    <text evidence="6">The RuvA-RuvB-RuvC complex processes Holliday junction (HJ) DNA during genetic recombination and DNA repair, while the RuvA-RuvB complex plays an important role in the rescue of blocked DNA replication forks via replication fork reversal (RFR). RuvA specifically binds to HJ cruciform DNA, conferring on it an open structure. The RuvB hexamer acts as an ATP-dependent pump, pulling dsDNA into and through the RuvAB complex. HJ branch migration allows RuvC to scan DNA until it finds its consensus sequence, where it cleaves and resolves the cruciform DNA.</text>
</comment>
<dbReference type="HAMAP" id="MF_00031">
    <property type="entry name" value="DNA_HJ_migration_RuvA"/>
    <property type="match status" value="1"/>
</dbReference>
<dbReference type="SUPFAM" id="SSF47781">
    <property type="entry name" value="RuvA domain 2-like"/>
    <property type="match status" value="1"/>
</dbReference>
<feature type="domain" description="Holliday junction DNA helicase RuvA C-terminal" evidence="8">
    <location>
        <begin position="151"/>
        <end position="191"/>
    </location>
</feature>
<accession>A0A1I7B0Z8</accession>
<dbReference type="SUPFAM" id="SSF50249">
    <property type="entry name" value="Nucleic acid-binding proteins"/>
    <property type="match status" value="1"/>
</dbReference>
<dbReference type="InterPro" id="IPR011114">
    <property type="entry name" value="RuvA_C"/>
</dbReference>